<protein>
    <recommendedName>
        <fullName evidence="3">Tetratricopeptide repeat protein</fullName>
    </recommendedName>
</protein>
<evidence type="ECO:0000313" key="1">
    <source>
        <dbReference type="EMBL" id="MCQ8127074.1"/>
    </source>
</evidence>
<comment type="caution">
    <text evidence="1">The sequence shown here is derived from an EMBL/GenBank/DDBJ whole genome shotgun (WGS) entry which is preliminary data.</text>
</comment>
<dbReference type="EMBL" id="JANIBK010000003">
    <property type="protein sequence ID" value="MCQ8127074.1"/>
    <property type="molecule type" value="Genomic_DNA"/>
</dbReference>
<name>A0ABT1TZT3_9GAMM</name>
<proteinExistence type="predicted"/>
<reference evidence="1 2" key="1">
    <citation type="submission" date="2022-07" db="EMBL/GenBank/DDBJ databases">
        <title>Methylomonas rivi sp. nov., Methylomonas rosea sp. nov., Methylomonas aureus sp. nov. and Methylomonas subterranea sp. nov., four novel methanotrophs isolated from a freshwater creek and the deep terrestrial subsurface.</title>
        <authorList>
            <person name="Abin C."/>
            <person name="Sankaranarayanan K."/>
            <person name="Garner C."/>
            <person name="Sindelar R."/>
            <person name="Kotary K."/>
            <person name="Garner R."/>
            <person name="Barclay S."/>
            <person name="Lawson P."/>
            <person name="Krumholz L."/>
        </authorList>
    </citation>
    <scope>NUCLEOTIDE SEQUENCE [LARGE SCALE GENOMIC DNA]</scope>
    <source>
        <strain evidence="1 2">WSC-6</strain>
    </source>
</reference>
<keyword evidence="2" id="KW-1185">Reference proteome</keyword>
<dbReference type="Proteomes" id="UP001524586">
    <property type="component" value="Unassembled WGS sequence"/>
</dbReference>
<gene>
    <name evidence="1" type="ORF">NP596_01290</name>
</gene>
<evidence type="ECO:0000313" key="2">
    <source>
        <dbReference type="Proteomes" id="UP001524586"/>
    </source>
</evidence>
<sequence>MSVDHAQVLQLAAAGRWDEAHEWVQSHADTLSCLIHGYLHRVEGDLSNARYWYRRAGQNMPDNTLPQELQRLRGLLDASQPE</sequence>
<accession>A0ABT1TZT3</accession>
<dbReference type="RefSeq" id="WP_256613392.1">
    <property type="nucleotide sequence ID" value="NZ_JANIBK010000003.1"/>
</dbReference>
<evidence type="ECO:0008006" key="3">
    <source>
        <dbReference type="Google" id="ProtNLM"/>
    </source>
</evidence>
<organism evidence="1 2">
    <name type="scientific">Methylomonas rivi</name>
    <dbReference type="NCBI Taxonomy" id="2952226"/>
    <lineage>
        <taxon>Bacteria</taxon>
        <taxon>Pseudomonadati</taxon>
        <taxon>Pseudomonadota</taxon>
        <taxon>Gammaproteobacteria</taxon>
        <taxon>Methylococcales</taxon>
        <taxon>Methylococcaceae</taxon>
        <taxon>Methylomonas</taxon>
    </lineage>
</organism>